<dbReference type="EMBL" id="RYZZ01000038">
    <property type="protein sequence ID" value="RUQ25823.1"/>
    <property type="molecule type" value="Genomic_DNA"/>
</dbReference>
<name>A0A3S0VUX6_9BACI</name>
<dbReference type="Pfam" id="PF08282">
    <property type="entry name" value="Hydrolase_3"/>
    <property type="match status" value="1"/>
</dbReference>
<dbReference type="AlphaFoldDB" id="A0A3S0VUX6"/>
<sequence length="249" mass="27860">MYRIAFLDIDGTILNSNEQFEERLIKTIIKLQQKGILVALASGRSLVASKIYGEKFKCSIYVTYNGSYVISNNEVLYDVKIPSQLAFNLCSKTKEYNGAYFHFSYKTSRSNRPQPGIEHLLPQATLSNLTDTNFDAHRLALYLDSAKDRESLRAEITDEYVFDEDNRLEVYPVGSKWSGIIPILNRLGISKSEVVAIGNGINDIEMLEAAGLGIAMGNSPDYVKKSANWITEDNDHDGAALALEEIFNL</sequence>
<keyword evidence="1" id="KW-0378">Hydrolase</keyword>
<dbReference type="SFLD" id="SFLDS00003">
    <property type="entry name" value="Haloacid_Dehalogenase"/>
    <property type="match status" value="1"/>
</dbReference>
<dbReference type="PANTHER" id="PTHR10000:SF8">
    <property type="entry name" value="HAD SUPERFAMILY HYDROLASE-LIKE, TYPE 3"/>
    <property type="match status" value="1"/>
</dbReference>
<dbReference type="GO" id="GO:0016791">
    <property type="term" value="F:phosphatase activity"/>
    <property type="evidence" value="ECO:0007669"/>
    <property type="project" value="TreeGrafter"/>
</dbReference>
<organism evidence="1 2">
    <name type="scientific">Peribacillus cavernae</name>
    <dbReference type="NCBI Taxonomy" id="1674310"/>
    <lineage>
        <taxon>Bacteria</taxon>
        <taxon>Bacillati</taxon>
        <taxon>Bacillota</taxon>
        <taxon>Bacilli</taxon>
        <taxon>Bacillales</taxon>
        <taxon>Bacillaceae</taxon>
        <taxon>Peribacillus</taxon>
    </lineage>
</organism>
<dbReference type="NCBIfam" id="TIGR00099">
    <property type="entry name" value="Cof-subfamily"/>
    <property type="match status" value="1"/>
</dbReference>
<evidence type="ECO:0000313" key="2">
    <source>
        <dbReference type="Proteomes" id="UP000267430"/>
    </source>
</evidence>
<dbReference type="RefSeq" id="WP_126866897.1">
    <property type="nucleotide sequence ID" value="NZ_JAUSTX010000027.1"/>
</dbReference>
<dbReference type="InterPro" id="IPR036412">
    <property type="entry name" value="HAD-like_sf"/>
</dbReference>
<evidence type="ECO:0000313" key="1">
    <source>
        <dbReference type="EMBL" id="RUQ25823.1"/>
    </source>
</evidence>
<accession>A0A3S0VUX6</accession>
<proteinExistence type="predicted"/>
<dbReference type="InterPro" id="IPR006379">
    <property type="entry name" value="HAD-SF_hydro_IIB"/>
</dbReference>
<dbReference type="InterPro" id="IPR023214">
    <property type="entry name" value="HAD_sf"/>
</dbReference>
<dbReference type="GO" id="GO:0000287">
    <property type="term" value="F:magnesium ion binding"/>
    <property type="evidence" value="ECO:0007669"/>
    <property type="project" value="TreeGrafter"/>
</dbReference>
<dbReference type="Gene3D" id="3.30.1240.10">
    <property type="match status" value="1"/>
</dbReference>
<dbReference type="SUPFAM" id="SSF56784">
    <property type="entry name" value="HAD-like"/>
    <property type="match status" value="1"/>
</dbReference>
<keyword evidence="2" id="KW-1185">Reference proteome</keyword>
<reference evidence="1 2" key="1">
    <citation type="submission" date="2018-12" db="EMBL/GenBank/DDBJ databases">
        <title>Bacillus chawlae sp. nov., Bacillus glennii sp. nov., and Bacillus saganii sp. nov. Isolated from the Vehicle Assembly Building at Kennedy Space Center where the Viking Spacecraft were Assembled.</title>
        <authorList>
            <person name="Seuylemezian A."/>
            <person name="Vaishampayan P."/>
        </authorList>
    </citation>
    <scope>NUCLEOTIDE SEQUENCE [LARGE SCALE GENOMIC DNA]</scope>
    <source>
        <strain evidence="1 2">L5</strain>
    </source>
</reference>
<comment type="caution">
    <text evidence="1">The sequence shown here is derived from an EMBL/GenBank/DDBJ whole genome shotgun (WGS) entry which is preliminary data.</text>
</comment>
<dbReference type="SFLD" id="SFLDG01140">
    <property type="entry name" value="C2.B:_Phosphomannomutase_and_P"/>
    <property type="match status" value="1"/>
</dbReference>
<dbReference type="NCBIfam" id="TIGR01484">
    <property type="entry name" value="HAD-SF-IIB"/>
    <property type="match status" value="1"/>
</dbReference>
<dbReference type="OrthoDB" id="9790031at2"/>
<protein>
    <submittedName>
        <fullName evidence="1">Cof-type HAD-IIB family hydrolase</fullName>
    </submittedName>
</protein>
<dbReference type="InterPro" id="IPR000150">
    <property type="entry name" value="Cof"/>
</dbReference>
<gene>
    <name evidence="1" type="ORF">ELQ35_19730</name>
</gene>
<dbReference type="Proteomes" id="UP000267430">
    <property type="component" value="Unassembled WGS sequence"/>
</dbReference>
<dbReference type="PANTHER" id="PTHR10000">
    <property type="entry name" value="PHOSPHOSERINE PHOSPHATASE"/>
    <property type="match status" value="1"/>
</dbReference>
<dbReference type="Gene3D" id="3.40.50.1000">
    <property type="entry name" value="HAD superfamily/HAD-like"/>
    <property type="match status" value="1"/>
</dbReference>
<dbReference type="PROSITE" id="PS01228">
    <property type="entry name" value="COF_1"/>
    <property type="match status" value="1"/>
</dbReference>
<dbReference type="GO" id="GO:0005829">
    <property type="term" value="C:cytosol"/>
    <property type="evidence" value="ECO:0007669"/>
    <property type="project" value="TreeGrafter"/>
</dbReference>